<organism evidence="1 2">
    <name type="scientific">Malus baccata</name>
    <name type="common">Siberian crab apple</name>
    <name type="synonym">Pyrus baccata</name>
    <dbReference type="NCBI Taxonomy" id="106549"/>
    <lineage>
        <taxon>Eukaryota</taxon>
        <taxon>Viridiplantae</taxon>
        <taxon>Streptophyta</taxon>
        <taxon>Embryophyta</taxon>
        <taxon>Tracheophyta</taxon>
        <taxon>Spermatophyta</taxon>
        <taxon>Magnoliopsida</taxon>
        <taxon>eudicotyledons</taxon>
        <taxon>Gunneridae</taxon>
        <taxon>Pentapetalae</taxon>
        <taxon>rosids</taxon>
        <taxon>fabids</taxon>
        <taxon>Rosales</taxon>
        <taxon>Rosaceae</taxon>
        <taxon>Amygdaloideae</taxon>
        <taxon>Maleae</taxon>
        <taxon>Malus</taxon>
    </lineage>
</organism>
<evidence type="ECO:0000313" key="1">
    <source>
        <dbReference type="EMBL" id="TQD90975.1"/>
    </source>
</evidence>
<accession>A0A540LWV0</accession>
<dbReference type="Proteomes" id="UP000315295">
    <property type="component" value="Unassembled WGS sequence"/>
</dbReference>
<dbReference type="AlphaFoldDB" id="A0A540LWV0"/>
<dbReference type="EMBL" id="VIEB01000437">
    <property type="protein sequence ID" value="TQD90975.1"/>
    <property type="molecule type" value="Genomic_DNA"/>
</dbReference>
<name>A0A540LWV0_MALBA</name>
<sequence length="148" mass="16358">MAEFDKDDDDLNLQIPKSLDPYFEKSSSSLLSMASSAQPTSGWGRNWTELHPRRHSHFFGRDTITLITKSRAIENSLSSTTLFGVVSVAADSPEFSVISLIFNPPYIPSPQMRMSRLANYGLFDNDLDARIGILNEGNLGVGFGDGRD</sequence>
<gene>
    <name evidence="1" type="ORF">C1H46_023496</name>
</gene>
<evidence type="ECO:0000313" key="2">
    <source>
        <dbReference type="Proteomes" id="UP000315295"/>
    </source>
</evidence>
<reference evidence="1 2" key="1">
    <citation type="journal article" date="2019" name="G3 (Bethesda)">
        <title>Sequencing of a Wild Apple (Malus baccata) Genome Unravels the Differences Between Cultivated and Wild Apple Species Regarding Disease Resistance and Cold Tolerance.</title>
        <authorList>
            <person name="Chen X."/>
        </authorList>
    </citation>
    <scope>NUCLEOTIDE SEQUENCE [LARGE SCALE GENOMIC DNA]</scope>
    <source>
        <strain evidence="2">cv. Shandingzi</strain>
        <tissue evidence="1">Leaves</tissue>
    </source>
</reference>
<comment type="caution">
    <text evidence="1">The sequence shown here is derived from an EMBL/GenBank/DDBJ whole genome shotgun (WGS) entry which is preliminary data.</text>
</comment>
<protein>
    <submittedName>
        <fullName evidence="1">Uncharacterized protein</fullName>
    </submittedName>
</protein>
<proteinExistence type="predicted"/>
<keyword evidence="2" id="KW-1185">Reference proteome</keyword>